<dbReference type="InterPro" id="IPR031778">
    <property type="entry name" value="Sortilin_N"/>
</dbReference>
<feature type="domain" description="VPS10" evidence="7">
    <location>
        <begin position="62"/>
        <end position="712"/>
    </location>
</feature>
<dbReference type="PANTHER" id="PTHR12106">
    <property type="entry name" value="SORTILIN RELATED"/>
    <property type="match status" value="1"/>
</dbReference>
<gene>
    <name evidence="8" type="ORF">RCL2_002084200</name>
</gene>
<name>A0A8H3QVH3_9GLOM</name>
<feature type="region of interest" description="Disordered" evidence="5">
    <location>
        <begin position="671"/>
        <end position="711"/>
    </location>
</feature>
<evidence type="ECO:0000313" key="8">
    <source>
        <dbReference type="EMBL" id="GES94100.1"/>
    </source>
</evidence>
<keyword evidence="2" id="KW-0677">Repeat</keyword>
<dbReference type="Gene3D" id="2.130.10.10">
    <property type="entry name" value="YVTN repeat-like/Quinoprotein amine dehydrogenase"/>
    <property type="match status" value="3"/>
</dbReference>
<dbReference type="GO" id="GO:0016020">
    <property type="term" value="C:membrane"/>
    <property type="evidence" value="ECO:0007669"/>
    <property type="project" value="UniProtKB-SubCell"/>
</dbReference>
<dbReference type="InterPro" id="IPR050310">
    <property type="entry name" value="VPS10-sortilin"/>
</dbReference>
<dbReference type="Gene3D" id="2.10.70.80">
    <property type="match status" value="3"/>
</dbReference>
<keyword evidence="6" id="KW-1133">Transmembrane helix</keyword>
<accession>A0A8H3QVH3</accession>
<dbReference type="InterPro" id="IPR015943">
    <property type="entry name" value="WD40/YVTN_repeat-like_dom_sf"/>
</dbReference>
<proteinExistence type="predicted"/>
<dbReference type="PANTHER" id="PTHR12106:SF27">
    <property type="entry name" value="SORTILIN-RELATED RECEPTOR"/>
    <property type="match status" value="1"/>
</dbReference>
<dbReference type="Gene3D" id="3.30.60.270">
    <property type="match status" value="3"/>
</dbReference>
<dbReference type="OrthoDB" id="443634at2759"/>
<feature type="compositionally biased region" description="Basic and acidic residues" evidence="5">
    <location>
        <begin position="683"/>
        <end position="709"/>
    </location>
</feature>
<keyword evidence="3 6" id="KW-0472">Membrane</keyword>
<reference evidence="8" key="1">
    <citation type="submission" date="2019-10" db="EMBL/GenBank/DDBJ databases">
        <title>Conservation and host-specific expression of non-tandemly repeated heterogenous ribosome RNA gene in arbuscular mycorrhizal fungi.</title>
        <authorList>
            <person name="Maeda T."/>
            <person name="Kobayashi Y."/>
            <person name="Nakagawa T."/>
            <person name="Ezawa T."/>
            <person name="Yamaguchi K."/>
            <person name="Bino T."/>
            <person name="Nishimoto Y."/>
            <person name="Shigenobu S."/>
            <person name="Kawaguchi M."/>
        </authorList>
    </citation>
    <scope>NUCLEOTIDE SEQUENCE</scope>
    <source>
        <strain evidence="8">HR1</strain>
    </source>
</reference>
<keyword evidence="4" id="KW-0325">Glycoprotein</keyword>
<dbReference type="InterPro" id="IPR006581">
    <property type="entry name" value="VPS10"/>
</dbReference>
<evidence type="ECO:0000256" key="2">
    <source>
        <dbReference type="ARBA" id="ARBA00022737"/>
    </source>
</evidence>
<protein>
    <submittedName>
        <fullName evidence="8">Signal sequence binding protein</fullName>
    </submittedName>
</protein>
<evidence type="ECO:0000256" key="4">
    <source>
        <dbReference type="ARBA" id="ARBA00023180"/>
    </source>
</evidence>
<evidence type="ECO:0000313" key="9">
    <source>
        <dbReference type="Proteomes" id="UP000615446"/>
    </source>
</evidence>
<dbReference type="GO" id="GO:0006896">
    <property type="term" value="P:Golgi to vacuole transport"/>
    <property type="evidence" value="ECO:0007669"/>
    <property type="project" value="TreeGrafter"/>
</dbReference>
<dbReference type="CDD" id="cd15482">
    <property type="entry name" value="Sialidase_non-viral"/>
    <property type="match status" value="2"/>
</dbReference>
<organism evidence="8 9">
    <name type="scientific">Rhizophagus clarus</name>
    <dbReference type="NCBI Taxonomy" id="94130"/>
    <lineage>
        <taxon>Eukaryota</taxon>
        <taxon>Fungi</taxon>
        <taxon>Fungi incertae sedis</taxon>
        <taxon>Mucoromycota</taxon>
        <taxon>Glomeromycotina</taxon>
        <taxon>Glomeromycetes</taxon>
        <taxon>Glomerales</taxon>
        <taxon>Glomeraceae</taxon>
        <taxon>Rhizophagus</taxon>
    </lineage>
</organism>
<feature type="transmembrane region" description="Helical" evidence="6">
    <location>
        <begin position="2016"/>
        <end position="2038"/>
    </location>
</feature>
<evidence type="ECO:0000256" key="5">
    <source>
        <dbReference type="SAM" id="MobiDB-lite"/>
    </source>
</evidence>
<keyword evidence="6" id="KW-0812">Transmembrane</keyword>
<dbReference type="GO" id="GO:0006895">
    <property type="term" value="P:Golgi to endosome transport"/>
    <property type="evidence" value="ECO:0007669"/>
    <property type="project" value="TreeGrafter"/>
</dbReference>
<comment type="subcellular location">
    <subcellularLocation>
        <location evidence="1">Membrane</location>
    </subcellularLocation>
</comment>
<dbReference type="GO" id="GO:0005794">
    <property type="term" value="C:Golgi apparatus"/>
    <property type="evidence" value="ECO:0007669"/>
    <property type="project" value="TreeGrafter"/>
</dbReference>
<dbReference type="EMBL" id="BLAL01000229">
    <property type="protein sequence ID" value="GES94100.1"/>
    <property type="molecule type" value="Genomic_DNA"/>
</dbReference>
<dbReference type="SUPFAM" id="SSF110296">
    <property type="entry name" value="Oligoxyloglucan reducing end-specific cellobiohydrolase"/>
    <property type="match status" value="5"/>
</dbReference>
<dbReference type="SMART" id="SM00602">
    <property type="entry name" value="VPS10"/>
    <property type="match status" value="3"/>
</dbReference>
<dbReference type="InterPro" id="IPR031777">
    <property type="entry name" value="Sortilin_C"/>
</dbReference>
<dbReference type="GO" id="GO:0006623">
    <property type="term" value="P:protein targeting to vacuole"/>
    <property type="evidence" value="ECO:0007669"/>
    <property type="project" value="TreeGrafter"/>
</dbReference>
<evidence type="ECO:0000256" key="6">
    <source>
        <dbReference type="SAM" id="Phobius"/>
    </source>
</evidence>
<feature type="domain" description="VPS10" evidence="7">
    <location>
        <begin position="739"/>
        <end position="1364"/>
    </location>
</feature>
<evidence type="ECO:0000256" key="1">
    <source>
        <dbReference type="ARBA" id="ARBA00004370"/>
    </source>
</evidence>
<feature type="domain" description="VPS10" evidence="7">
    <location>
        <begin position="1386"/>
        <end position="2015"/>
    </location>
</feature>
<evidence type="ECO:0000256" key="3">
    <source>
        <dbReference type="ARBA" id="ARBA00023136"/>
    </source>
</evidence>
<dbReference type="Pfam" id="PF15902">
    <property type="entry name" value="Sortilin-Vps10"/>
    <property type="match status" value="3"/>
</dbReference>
<dbReference type="Pfam" id="PF15901">
    <property type="entry name" value="Sortilin_C"/>
    <property type="match status" value="3"/>
</dbReference>
<dbReference type="GO" id="GO:0005829">
    <property type="term" value="C:cytosol"/>
    <property type="evidence" value="ECO:0007669"/>
    <property type="project" value="GOC"/>
</dbReference>
<sequence length="2115" mass="240365">MASKLVYVKIYTTKIKLKRLLFLFLLGIICLTLVEAQGRVIVERWGFEHSPAQNFIYFKGSDNILNLDLSGNVWISSNAGVDWNLVSGVPNNIAAALTKHTFSEDKAYILTIGKTHYKTSDKGRTWQEFTTPIPPAKRVKVLSFHAHREDYLLFRGTKCTGWFECTDVTYYTTDGFSTSPKLLLENTDNCIWAHSSKKFDEAPEQSIFCIRYDVSGSGSMRKLSDYRLVESEGYFKDEESTKIIDFDSGGDVRGVIGLGESQEFLAAAVKDVNSLDMKMYVSVDGQKWARAFFPLKKEGPREDAYTILETPTKHLIVDLLSSESHNTGTLYLSNSNGTYFVDRLEHTNRNGKGVVDFKISQSVGGILIANIVSNYEEVDKGSAIAKKLQSKISFDDGITWNFIKPPDKNLGGSYFPCMDRGRWDQGECSLHLHSVTSGRNNGHVFSTDEAPGVLMGVGNVGPYLLPYDQCDTFLSYDGGLTWKVIRLGAHKYGIGHYGTILVIVDDEQPTEDILYSYDRGETWNSRSLGQKIVAKLLTTDSTSKNFLLLGSAVSNHGRPDDGSSNYRHFAFKLDFSKLFDRDCNRNDFDDWVAKRSDSGSDCFMGKKTTYHRRKAEARCFVVSSQQPSPDIESCACTEKDFECDFNYILDEDKEKCIPLLPERIPEGECKDKDTYEGSSGYRKIPENECDPDKPNSIRLDEPKTKKCSEGRPGPPLYGEVLHRTANFGVNNYFYFPESTILILQTTDGKIKRSTDEGSTWIDVLTEAGPIAYMFLHDHDKTKAYFFPDKADDKTYYMWFTADSGNTFDKTELKSEPNKLNLKMLDFHPKEYDWLLFMGGTSCPGCHSITYFSSDNGKSWREIETWADKCIFGKDTEFSETENDVVFCSSYKDKNSKVSQDVLGGRTSEANPLQLIKMKTDGGSKKVLFNDVVNFYVFNEFMAVATEERGQLLLYITEDGNKFSNATFPPDININQQAYTILPSSTGSIFLDVYKSLRLGSEYGSLFKSNSDGTDFNRILDNTNRNFYGNVDFEKVQGLDGIILANQVVNVEELNENVEKQIITKISYDDGSHWKRLKFNGGDNNCEDCYLNLHGRTDIRLPGSIFSVQSAIGLLIGVGNYGRRLLPYNECNTFMSRDGGRTWKEIRRGPSLYEFGDQGTIIVVVDNEAPTDHILYSWNYGKDWKKYTFTTSAPVRVSLLTTNPKSTSLKFLLLGFTIQTSTHEASPVVITLDFSQLEKKKCEKDDFELWNPMDENSDDHTCLLGEEIKHWRRKADAECHIGESIPKPPERKICKCTKHDFECAHGYWRNETGQCELMGPDPDRPSNCNDKYKGHSGYVKMKKSKCEGGDNLDKTIEKPCDSGNIIISKTKVFNQHIAEYFYFNESNTILLRTMDNVVWRSTDEGYSWTDLGLSEKIYGIMQNPYFNNYAYLITLGGTHFYTSDSGASFQKFEAKIKPNFFQIPILNFHPEKPEYLIYTGSVDCEDDWSQTCHTVASYTWNNGKDWKELDKYVGVCQWAINKKFRVHSDLIICESYLNKQGSQKTFFNNPLQLISSKNFFKNKNKLFDNVVGFTIYEEFLVVAELLPSGQSLRLSISLNAENFAEAQFPPNMQMTQNAFTVLESATYSITLHVTTSKTNKYGNILKSNGNGTFYTFSLGYANRDDNGYVDFEKMQGIQGIALANIVGNVNEVNMGNNKKLQSMITTNDGATWKLLNRPEFDSNNNKYKCDGSLDKCSLHLHSYTERRSPRDSFSSASAIGLMMGVGNVGDYLTPYLEGDTFLTRDAGATWIEVKKGAYMYEFGNQGGIIVLVDDEQATDHILYTLNEGISWQEYKFIKVGEQPIRIFDIDTMPGGVSSKFILRGYNPSRNNEEVVVHLDFSHIFTRTCDLEKDFEKWQPKHQDNECLFGHKITYLRKIRENECYIDESLRNKKERGENCDCTDHDFECDYNYMRNAEGECVLVPGAQPLHRSVAEQCADGDGYWYELSGYRKLKASTCDNMNPKFGKRHPCPGNHSALFWIIIILSPFVIVGILTICFINKRYGRTGGRIRLESSIEPNSIIDMFYQIRMPRFISRLWSNIPLPGRRNRYHYSPVATDDGHDVLMDDYAQDDNEPL</sequence>
<evidence type="ECO:0000259" key="7">
    <source>
        <dbReference type="SMART" id="SM00602"/>
    </source>
</evidence>
<comment type="caution">
    <text evidence="8">The sequence shown here is derived from an EMBL/GenBank/DDBJ whole genome shotgun (WGS) entry which is preliminary data.</text>
</comment>
<dbReference type="Proteomes" id="UP000615446">
    <property type="component" value="Unassembled WGS sequence"/>
</dbReference>